<proteinExistence type="predicted"/>
<reference evidence="2 3" key="1">
    <citation type="journal article" date="2017" name="Curr. Biol.">
        <title>The Evolution of Venom by Co-option of Single-Copy Genes.</title>
        <authorList>
            <person name="Martinson E.O."/>
            <person name="Mrinalini"/>
            <person name="Kelkar Y.D."/>
            <person name="Chang C.H."/>
            <person name="Werren J.H."/>
        </authorList>
    </citation>
    <scope>NUCLEOTIDE SEQUENCE [LARGE SCALE GENOMIC DNA]</scope>
    <source>
        <strain evidence="2 3">Alberta</strain>
        <tissue evidence="2">Whole body</tissue>
    </source>
</reference>
<sequence length="74" mass="8625">MNLSTHRNWTKQTNVENDSSKEVEKRIILKSDKDICDTKNESSSNESDTESEPNLKTKKLDKYKVDIGEYEFDP</sequence>
<gene>
    <name evidence="2" type="ORF">TSAR_011999</name>
</gene>
<comment type="caution">
    <text evidence="2">The sequence shown here is derived from an EMBL/GenBank/DDBJ whole genome shotgun (WGS) entry which is preliminary data.</text>
</comment>
<evidence type="ECO:0000313" key="3">
    <source>
        <dbReference type="Proteomes" id="UP000215335"/>
    </source>
</evidence>
<feature type="compositionally biased region" description="Polar residues" evidence="1">
    <location>
        <begin position="1"/>
        <end position="17"/>
    </location>
</feature>
<feature type="region of interest" description="Disordered" evidence="1">
    <location>
        <begin position="1"/>
        <end position="59"/>
    </location>
</feature>
<dbReference type="Proteomes" id="UP000215335">
    <property type="component" value="Unassembled WGS sequence"/>
</dbReference>
<organism evidence="2 3">
    <name type="scientific">Trichomalopsis sarcophagae</name>
    <dbReference type="NCBI Taxonomy" id="543379"/>
    <lineage>
        <taxon>Eukaryota</taxon>
        <taxon>Metazoa</taxon>
        <taxon>Ecdysozoa</taxon>
        <taxon>Arthropoda</taxon>
        <taxon>Hexapoda</taxon>
        <taxon>Insecta</taxon>
        <taxon>Pterygota</taxon>
        <taxon>Neoptera</taxon>
        <taxon>Endopterygota</taxon>
        <taxon>Hymenoptera</taxon>
        <taxon>Apocrita</taxon>
        <taxon>Proctotrupomorpha</taxon>
        <taxon>Chalcidoidea</taxon>
        <taxon>Pteromalidae</taxon>
        <taxon>Pteromalinae</taxon>
        <taxon>Trichomalopsis</taxon>
    </lineage>
</organism>
<dbReference type="AlphaFoldDB" id="A0A232ERA9"/>
<dbReference type="EMBL" id="NNAY01002667">
    <property type="protein sequence ID" value="OXU20816.1"/>
    <property type="molecule type" value="Genomic_DNA"/>
</dbReference>
<evidence type="ECO:0000256" key="1">
    <source>
        <dbReference type="SAM" id="MobiDB-lite"/>
    </source>
</evidence>
<evidence type="ECO:0000313" key="2">
    <source>
        <dbReference type="EMBL" id="OXU20816.1"/>
    </source>
</evidence>
<accession>A0A232ERA9</accession>
<protein>
    <submittedName>
        <fullName evidence="2">Uncharacterized protein</fullName>
    </submittedName>
</protein>
<name>A0A232ERA9_9HYME</name>
<feature type="compositionally biased region" description="Basic and acidic residues" evidence="1">
    <location>
        <begin position="18"/>
        <end position="40"/>
    </location>
</feature>
<keyword evidence="3" id="KW-1185">Reference proteome</keyword>